<dbReference type="EMBL" id="WIXP02000004">
    <property type="protein sequence ID" value="KAF6212011.1"/>
    <property type="molecule type" value="Genomic_DNA"/>
</dbReference>
<gene>
    <name evidence="1" type="ORF">GE061_012529</name>
</gene>
<organism evidence="1 2">
    <name type="scientific">Apolygus lucorum</name>
    <name type="common">Small green plant bug</name>
    <name type="synonym">Lygocoris lucorum</name>
    <dbReference type="NCBI Taxonomy" id="248454"/>
    <lineage>
        <taxon>Eukaryota</taxon>
        <taxon>Metazoa</taxon>
        <taxon>Ecdysozoa</taxon>
        <taxon>Arthropoda</taxon>
        <taxon>Hexapoda</taxon>
        <taxon>Insecta</taxon>
        <taxon>Pterygota</taxon>
        <taxon>Neoptera</taxon>
        <taxon>Paraneoptera</taxon>
        <taxon>Hemiptera</taxon>
        <taxon>Heteroptera</taxon>
        <taxon>Panheteroptera</taxon>
        <taxon>Cimicomorpha</taxon>
        <taxon>Miridae</taxon>
        <taxon>Mirini</taxon>
        <taxon>Apolygus</taxon>
    </lineage>
</organism>
<protein>
    <submittedName>
        <fullName evidence="1">Uncharacterized protein</fullName>
    </submittedName>
</protein>
<keyword evidence="2" id="KW-1185">Reference proteome</keyword>
<accession>A0A8S9XUN0</accession>
<reference evidence="1" key="1">
    <citation type="journal article" date="2021" name="Mol. Ecol. Resour.">
        <title>Apolygus lucorum genome provides insights into omnivorousness and mesophyll feeding.</title>
        <authorList>
            <person name="Liu Y."/>
            <person name="Liu H."/>
            <person name="Wang H."/>
            <person name="Huang T."/>
            <person name="Liu B."/>
            <person name="Yang B."/>
            <person name="Yin L."/>
            <person name="Li B."/>
            <person name="Zhang Y."/>
            <person name="Zhang S."/>
            <person name="Jiang F."/>
            <person name="Zhang X."/>
            <person name="Ren Y."/>
            <person name="Wang B."/>
            <person name="Wang S."/>
            <person name="Lu Y."/>
            <person name="Wu K."/>
            <person name="Fan W."/>
            <person name="Wang G."/>
        </authorList>
    </citation>
    <scope>NUCLEOTIDE SEQUENCE</scope>
    <source>
        <strain evidence="1">12Hb</strain>
    </source>
</reference>
<comment type="caution">
    <text evidence="1">The sequence shown here is derived from an EMBL/GenBank/DDBJ whole genome shotgun (WGS) entry which is preliminary data.</text>
</comment>
<proteinExistence type="predicted"/>
<sequence length="138" mass="14846">MVRSSANKAFCLVGGRRTIEGTPDQNTTTPRKEYFDTPVARHIETPIATSDSDIEMPNDRDFGTAAAISFDRDVDTTVASLGQDGQTSLESLLLNDRPIAPRRNPEEHTTVPIIVVTGAATNTATAATISSEILNMDL</sequence>
<evidence type="ECO:0000313" key="1">
    <source>
        <dbReference type="EMBL" id="KAF6212011.1"/>
    </source>
</evidence>
<evidence type="ECO:0000313" key="2">
    <source>
        <dbReference type="Proteomes" id="UP000466442"/>
    </source>
</evidence>
<name>A0A8S9XUN0_APOLU</name>
<dbReference type="AlphaFoldDB" id="A0A8S9XUN0"/>
<dbReference type="Proteomes" id="UP000466442">
    <property type="component" value="Unassembled WGS sequence"/>
</dbReference>